<keyword evidence="1" id="KW-1133">Transmembrane helix</keyword>
<feature type="transmembrane region" description="Helical" evidence="1">
    <location>
        <begin position="55"/>
        <end position="77"/>
    </location>
</feature>
<keyword evidence="3" id="KW-1185">Reference proteome</keyword>
<organism evidence="2 3">
    <name type="scientific">Clunio marinus</name>
    <dbReference type="NCBI Taxonomy" id="568069"/>
    <lineage>
        <taxon>Eukaryota</taxon>
        <taxon>Metazoa</taxon>
        <taxon>Ecdysozoa</taxon>
        <taxon>Arthropoda</taxon>
        <taxon>Hexapoda</taxon>
        <taxon>Insecta</taxon>
        <taxon>Pterygota</taxon>
        <taxon>Neoptera</taxon>
        <taxon>Endopterygota</taxon>
        <taxon>Diptera</taxon>
        <taxon>Nematocera</taxon>
        <taxon>Chironomoidea</taxon>
        <taxon>Chironomidae</taxon>
        <taxon>Clunio</taxon>
    </lineage>
</organism>
<evidence type="ECO:0000313" key="2">
    <source>
        <dbReference type="EMBL" id="CRK86434.1"/>
    </source>
</evidence>
<dbReference type="EMBL" id="CVRI01000001">
    <property type="protein sequence ID" value="CRK86434.1"/>
    <property type="molecule type" value="Genomic_DNA"/>
</dbReference>
<gene>
    <name evidence="2" type="ORF">CLUMA_CG000362</name>
</gene>
<sequence length="143" mass="16886">MAGKSHGNCVERMMKIETEHFNDNSCRISISRQASINASVVEQKRLLDGNKLIKNIFFSIRIYSFLLSILVLSVRWFEAEIFCAYTQILYGVAIETKWIKYILRCRVSRDVTKTSARCIYDLIRQTKKNIHHRNERICWHNID</sequence>
<keyword evidence="1" id="KW-0812">Transmembrane</keyword>
<keyword evidence="1" id="KW-0472">Membrane</keyword>
<evidence type="ECO:0000256" key="1">
    <source>
        <dbReference type="SAM" id="Phobius"/>
    </source>
</evidence>
<proteinExistence type="predicted"/>
<dbReference type="Proteomes" id="UP000183832">
    <property type="component" value="Unassembled WGS sequence"/>
</dbReference>
<reference evidence="2 3" key="1">
    <citation type="submission" date="2015-04" db="EMBL/GenBank/DDBJ databases">
        <authorList>
            <person name="Syromyatnikov M.Y."/>
            <person name="Popov V.N."/>
        </authorList>
    </citation>
    <scope>NUCLEOTIDE SEQUENCE [LARGE SCALE GENOMIC DNA]</scope>
</reference>
<accession>A0A1J1HFW1</accession>
<dbReference type="AlphaFoldDB" id="A0A1J1HFW1"/>
<evidence type="ECO:0000313" key="3">
    <source>
        <dbReference type="Proteomes" id="UP000183832"/>
    </source>
</evidence>
<name>A0A1J1HFW1_9DIPT</name>
<protein>
    <submittedName>
        <fullName evidence="2">CLUMA_CG000362, isoform A</fullName>
    </submittedName>
</protein>